<keyword evidence="1" id="KW-0732">Signal</keyword>
<sequence length="134" mass="14056">MLFKLSSVITTALAAASLATASAVNLQQRRDTPASCTFVVSPSGTPDPSALLFSEWNFILGRNLANFVPPATPIRNGNSTVTGPDNTGLYTIEQTIAADELTTAEAIAVVTGWVGTTFDGPWSGVTWTFQSVTC</sequence>
<evidence type="ECO:0000313" key="3">
    <source>
        <dbReference type="Proteomes" id="UP000290288"/>
    </source>
</evidence>
<dbReference type="AlphaFoldDB" id="A0A4Q2CXM2"/>
<feature type="signal peptide" evidence="1">
    <location>
        <begin position="1"/>
        <end position="23"/>
    </location>
</feature>
<dbReference type="EMBL" id="SDEE01001835">
    <property type="protein sequence ID" value="RXW11513.1"/>
    <property type="molecule type" value="Genomic_DNA"/>
</dbReference>
<proteinExistence type="predicted"/>
<organism evidence="2 3">
    <name type="scientific">Candolleomyces aberdarensis</name>
    <dbReference type="NCBI Taxonomy" id="2316362"/>
    <lineage>
        <taxon>Eukaryota</taxon>
        <taxon>Fungi</taxon>
        <taxon>Dikarya</taxon>
        <taxon>Basidiomycota</taxon>
        <taxon>Agaricomycotina</taxon>
        <taxon>Agaricomycetes</taxon>
        <taxon>Agaricomycetidae</taxon>
        <taxon>Agaricales</taxon>
        <taxon>Agaricineae</taxon>
        <taxon>Psathyrellaceae</taxon>
        <taxon>Candolleomyces</taxon>
    </lineage>
</organism>
<gene>
    <name evidence="2" type="ORF">EST38_g14341</name>
</gene>
<dbReference type="OrthoDB" id="2907002at2759"/>
<reference evidence="2 3" key="1">
    <citation type="submission" date="2019-01" db="EMBL/GenBank/DDBJ databases">
        <title>Draft genome sequence of Psathyrella aberdarensis IHI B618.</title>
        <authorList>
            <person name="Buettner E."/>
            <person name="Kellner H."/>
        </authorList>
    </citation>
    <scope>NUCLEOTIDE SEQUENCE [LARGE SCALE GENOMIC DNA]</scope>
    <source>
        <strain evidence="2 3">IHI B618</strain>
    </source>
</reference>
<protein>
    <submittedName>
        <fullName evidence="2">Uncharacterized protein</fullName>
    </submittedName>
</protein>
<name>A0A4Q2CXM2_9AGAR</name>
<keyword evidence="3" id="KW-1185">Reference proteome</keyword>
<accession>A0A4Q2CXM2</accession>
<dbReference type="Proteomes" id="UP000290288">
    <property type="component" value="Unassembled WGS sequence"/>
</dbReference>
<evidence type="ECO:0000313" key="2">
    <source>
        <dbReference type="EMBL" id="RXW11513.1"/>
    </source>
</evidence>
<feature type="chain" id="PRO_5020337436" evidence="1">
    <location>
        <begin position="24"/>
        <end position="134"/>
    </location>
</feature>
<evidence type="ECO:0000256" key="1">
    <source>
        <dbReference type="SAM" id="SignalP"/>
    </source>
</evidence>
<comment type="caution">
    <text evidence="2">The sequence shown here is derived from an EMBL/GenBank/DDBJ whole genome shotgun (WGS) entry which is preliminary data.</text>
</comment>